<keyword evidence="3" id="KW-1185">Reference proteome</keyword>
<reference evidence="2" key="1">
    <citation type="submission" date="2020-11" db="EMBL/GenBank/DDBJ databases">
        <authorList>
            <consortium name="DOE Joint Genome Institute"/>
            <person name="Ahrendt S."/>
            <person name="Riley R."/>
            <person name="Andreopoulos W."/>
            <person name="Labutti K."/>
            <person name="Pangilinan J."/>
            <person name="Ruiz-Duenas F.J."/>
            <person name="Barrasa J.M."/>
            <person name="Sanchez-Garcia M."/>
            <person name="Camarero S."/>
            <person name="Miyauchi S."/>
            <person name="Serrano A."/>
            <person name="Linde D."/>
            <person name="Babiker R."/>
            <person name="Drula E."/>
            <person name="Ayuso-Fernandez I."/>
            <person name="Pacheco R."/>
            <person name="Padilla G."/>
            <person name="Ferreira P."/>
            <person name="Barriuso J."/>
            <person name="Kellner H."/>
            <person name="Castanera R."/>
            <person name="Alfaro M."/>
            <person name="Ramirez L."/>
            <person name="Pisabarro A.G."/>
            <person name="Kuo A."/>
            <person name="Tritt A."/>
            <person name="Lipzen A."/>
            <person name="He G."/>
            <person name="Yan M."/>
            <person name="Ng V."/>
            <person name="Cullen D."/>
            <person name="Martin F."/>
            <person name="Rosso M.-N."/>
            <person name="Henrissat B."/>
            <person name="Hibbett D."/>
            <person name="Martinez A.T."/>
            <person name="Grigoriev I.V."/>
        </authorList>
    </citation>
    <scope>NUCLEOTIDE SEQUENCE</scope>
    <source>
        <strain evidence="2">ATCC 90797</strain>
    </source>
</reference>
<feature type="domain" description="F-box" evidence="1">
    <location>
        <begin position="34"/>
        <end position="80"/>
    </location>
</feature>
<name>A0A9P6DG74_PLEER</name>
<proteinExistence type="predicted"/>
<dbReference type="OrthoDB" id="3077395at2759"/>
<dbReference type="EMBL" id="MU154561">
    <property type="protein sequence ID" value="KAF9495548.1"/>
    <property type="molecule type" value="Genomic_DNA"/>
</dbReference>
<dbReference type="AlphaFoldDB" id="A0A9P6DG74"/>
<evidence type="ECO:0000313" key="3">
    <source>
        <dbReference type="Proteomes" id="UP000807025"/>
    </source>
</evidence>
<organism evidence="2 3">
    <name type="scientific">Pleurotus eryngii</name>
    <name type="common">Boletus of the steppes</name>
    <dbReference type="NCBI Taxonomy" id="5323"/>
    <lineage>
        <taxon>Eukaryota</taxon>
        <taxon>Fungi</taxon>
        <taxon>Dikarya</taxon>
        <taxon>Basidiomycota</taxon>
        <taxon>Agaricomycotina</taxon>
        <taxon>Agaricomycetes</taxon>
        <taxon>Agaricomycetidae</taxon>
        <taxon>Agaricales</taxon>
        <taxon>Pleurotineae</taxon>
        <taxon>Pleurotaceae</taxon>
        <taxon>Pleurotus</taxon>
    </lineage>
</organism>
<dbReference type="Pfam" id="PF00646">
    <property type="entry name" value="F-box"/>
    <property type="match status" value="1"/>
</dbReference>
<dbReference type="Proteomes" id="UP000807025">
    <property type="component" value="Unassembled WGS sequence"/>
</dbReference>
<dbReference type="InterPro" id="IPR036047">
    <property type="entry name" value="F-box-like_dom_sf"/>
</dbReference>
<dbReference type="InterPro" id="IPR001810">
    <property type="entry name" value="F-box_dom"/>
</dbReference>
<evidence type="ECO:0000313" key="2">
    <source>
        <dbReference type="EMBL" id="KAF9495548.1"/>
    </source>
</evidence>
<gene>
    <name evidence="2" type="ORF">BDN71DRAFT_1447463</name>
</gene>
<comment type="caution">
    <text evidence="2">The sequence shown here is derived from an EMBL/GenBank/DDBJ whole genome shotgun (WGS) entry which is preliminary data.</text>
</comment>
<dbReference type="SUPFAM" id="SSF81383">
    <property type="entry name" value="F-box domain"/>
    <property type="match status" value="1"/>
</dbReference>
<evidence type="ECO:0000259" key="1">
    <source>
        <dbReference type="PROSITE" id="PS50181"/>
    </source>
</evidence>
<sequence>MASSITTELLRLTRLDWTHSVLLRRLKTILWQRPKTLSDMPYDVVFVLSHYLSVQDLCSLRAISKQLSSLVRDRSIWLLALRDILEVRPIPRLSFSLDEMDLDEIMTATLRLTTLDRKIRRVDPITTFKIARSFDEDLLFPVPLPGGRHFVTLQDSKCKLVVHDWDADTLREGRPLVPPSAHPVYLWRAIPVSSTAINVAVASLEESKDHDQSLQRTHISIYRCNADNGTSELIDYFSVNPKIWTLFIDTTRLAILWNHCDHGQFAYIRTYGQGTHTPIMSLKDPKCPQRGTITIISQGYFITAAGGGVYTRLFTMPAMHPINGTHVADSPVYHPCIWSTAQRGDYLLNPRITPLLLGDSLSSKTPPPKFAVWAGRHIMVHSLSDGADIGYDIDSQHVCPDLPYYIGEDERSFMGKFSGVHALSDRSLRLFALPVTHTTNFGLMRLGSAPSDADGFQVTKLVFPDLREHEIIFELSFDEESGRLFMIYEDEKNTKSIVEFVKYGMSCK</sequence>
<dbReference type="PROSITE" id="PS50181">
    <property type="entry name" value="FBOX"/>
    <property type="match status" value="1"/>
</dbReference>
<accession>A0A9P6DG74</accession>
<dbReference type="SMART" id="SM00256">
    <property type="entry name" value="FBOX"/>
    <property type="match status" value="1"/>
</dbReference>
<dbReference type="Gene3D" id="1.20.1280.50">
    <property type="match status" value="1"/>
</dbReference>
<protein>
    <recommendedName>
        <fullName evidence="1">F-box domain-containing protein</fullName>
    </recommendedName>
</protein>